<feature type="chain" id="PRO_5044977049" evidence="2">
    <location>
        <begin position="21"/>
        <end position="435"/>
    </location>
</feature>
<organism evidence="3 4">
    <name type="scientific">Caulobacter hibisci</name>
    <dbReference type="NCBI Taxonomy" id="2035993"/>
    <lineage>
        <taxon>Bacteria</taxon>
        <taxon>Pseudomonadati</taxon>
        <taxon>Pseudomonadota</taxon>
        <taxon>Alphaproteobacteria</taxon>
        <taxon>Caulobacterales</taxon>
        <taxon>Caulobacteraceae</taxon>
        <taxon>Caulobacter</taxon>
    </lineage>
</organism>
<protein>
    <submittedName>
        <fullName evidence="3">Carbohydrate porin</fullName>
    </submittedName>
</protein>
<feature type="signal peptide" evidence="2">
    <location>
        <begin position="1"/>
        <end position="20"/>
    </location>
</feature>
<keyword evidence="2" id="KW-0732">Signal</keyword>
<gene>
    <name evidence="3" type="ORF">I4Q42_20470</name>
</gene>
<dbReference type="Gene3D" id="2.40.160.180">
    <property type="entry name" value="Carbohydrate-selective porin OprB"/>
    <property type="match status" value="1"/>
</dbReference>
<evidence type="ECO:0000313" key="3">
    <source>
        <dbReference type="EMBL" id="MBI1686049.1"/>
    </source>
</evidence>
<keyword evidence="4" id="KW-1185">Reference proteome</keyword>
<accession>A0ABS0T2K5</accession>
<proteinExistence type="inferred from homology"/>
<dbReference type="InterPro" id="IPR052932">
    <property type="entry name" value="OprB_Porin"/>
</dbReference>
<dbReference type="Proteomes" id="UP000639859">
    <property type="component" value="Unassembled WGS sequence"/>
</dbReference>
<name>A0ABS0T2K5_9CAUL</name>
<evidence type="ECO:0000313" key="4">
    <source>
        <dbReference type="Proteomes" id="UP000639859"/>
    </source>
</evidence>
<dbReference type="InterPro" id="IPR038673">
    <property type="entry name" value="OprB_sf"/>
</dbReference>
<evidence type="ECO:0000256" key="2">
    <source>
        <dbReference type="RuleBase" id="RU363072"/>
    </source>
</evidence>
<dbReference type="EMBL" id="JADWOX010000018">
    <property type="protein sequence ID" value="MBI1686049.1"/>
    <property type="molecule type" value="Genomic_DNA"/>
</dbReference>
<dbReference type="PANTHER" id="PTHR37944:SF1">
    <property type="entry name" value="PORIN B"/>
    <property type="match status" value="1"/>
</dbReference>
<dbReference type="Pfam" id="PF04966">
    <property type="entry name" value="OprB"/>
    <property type="match status" value="1"/>
</dbReference>
<comment type="similarity">
    <text evidence="1 2">Belongs to the OprB family.</text>
</comment>
<dbReference type="RefSeq" id="WP_198577947.1">
    <property type="nucleotide sequence ID" value="NZ_JADWOX010000018.1"/>
</dbReference>
<evidence type="ECO:0000256" key="1">
    <source>
        <dbReference type="ARBA" id="ARBA00008769"/>
    </source>
</evidence>
<comment type="caution">
    <text evidence="3">The sequence shown here is derived from an EMBL/GenBank/DDBJ whole genome shotgun (WGS) entry which is preliminary data.</text>
</comment>
<dbReference type="InterPro" id="IPR007049">
    <property type="entry name" value="Carb-sel_porin_OprB"/>
</dbReference>
<sequence>MTRILMLAASMLTFAGVAQAAEPAQQSQDWKVRSTLSGDWGGLRSRLKAKGVTLSLGYASESALTLSGGKEGGGVGGYTQELNARAVLDMNKLAGIEGAVVNIAVEERTGRNLSTEGIGNLFMVQELYGAGMDFRISELTWAQGFAGDKFNVKAGLMHTGDDFGSSALNCNFQNFAFCPRSPALLYNSGFSGYPAPRWAARARLRPAKDWTVTAGVYEVNAYRVLENKGWNLAIDSNGVLLPVEIGWSKPDRGAGSLPGFYHVGGYYETAERSNVYSDALGRSYVLNGTSPALEDSRWGAWAMGEQMVWRKGPAALSVFANALAFDRSTARYSHFYSAGLMRTAPFASRPKDKAGLAVAYVRVNERLEDAQRERATLTGNWSGVQTSESSVEAFYAAQATGWLVVRPNLQFIHRPGATGVIPDAWVGGLTLRAAL</sequence>
<reference evidence="3 4" key="1">
    <citation type="submission" date="2020-11" db="EMBL/GenBank/DDBJ databases">
        <title>genome sequence of strain KACC 18849.</title>
        <authorList>
            <person name="Gao J."/>
            <person name="Zhang X."/>
        </authorList>
    </citation>
    <scope>NUCLEOTIDE SEQUENCE [LARGE SCALE GENOMIC DNA]</scope>
    <source>
        <strain evidence="3 4">KACC 18849</strain>
    </source>
</reference>
<dbReference type="PANTHER" id="PTHR37944">
    <property type="entry name" value="PORIN B"/>
    <property type="match status" value="1"/>
</dbReference>